<sequence length="84" mass="8696">MHSAVVRDGCTDDGRDALIGAGIGHEWRDRVPLSGEVGDDLIERGPHDVDRDDVGARLGDGASGVRTDAASTCTCDDDGSSVES</sequence>
<feature type="compositionally biased region" description="Basic and acidic residues" evidence="1">
    <location>
        <begin position="41"/>
        <end position="55"/>
    </location>
</feature>
<feature type="compositionally biased region" description="Acidic residues" evidence="1">
    <location>
        <begin position="75"/>
        <end position="84"/>
    </location>
</feature>
<name>A0A6J7ALI1_9ZZZZ</name>
<evidence type="ECO:0000313" key="2">
    <source>
        <dbReference type="EMBL" id="CAB4833637.1"/>
    </source>
</evidence>
<dbReference type="EMBL" id="CAFABA010000079">
    <property type="protein sequence ID" value="CAB4833637.1"/>
    <property type="molecule type" value="Genomic_DNA"/>
</dbReference>
<organism evidence="2">
    <name type="scientific">freshwater metagenome</name>
    <dbReference type="NCBI Taxonomy" id="449393"/>
    <lineage>
        <taxon>unclassified sequences</taxon>
        <taxon>metagenomes</taxon>
        <taxon>ecological metagenomes</taxon>
    </lineage>
</organism>
<reference evidence="2" key="1">
    <citation type="submission" date="2020-05" db="EMBL/GenBank/DDBJ databases">
        <authorList>
            <person name="Chiriac C."/>
            <person name="Salcher M."/>
            <person name="Ghai R."/>
            <person name="Kavagutti S V."/>
        </authorList>
    </citation>
    <scope>NUCLEOTIDE SEQUENCE</scope>
</reference>
<accession>A0A6J7ALI1</accession>
<proteinExistence type="predicted"/>
<gene>
    <name evidence="2" type="ORF">UFOPK3139_01855</name>
</gene>
<protein>
    <submittedName>
        <fullName evidence="2">Unannotated protein</fullName>
    </submittedName>
</protein>
<dbReference type="AlphaFoldDB" id="A0A6J7ALI1"/>
<evidence type="ECO:0000256" key="1">
    <source>
        <dbReference type="SAM" id="MobiDB-lite"/>
    </source>
</evidence>
<feature type="region of interest" description="Disordered" evidence="1">
    <location>
        <begin position="38"/>
        <end position="84"/>
    </location>
</feature>